<proteinExistence type="predicted"/>
<gene>
    <name evidence="2" type="ORF">ACKVE0_09220</name>
</gene>
<evidence type="ECO:0000259" key="1">
    <source>
        <dbReference type="Pfam" id="PF13392"/>
    </source>
</evidence>
<evidence type="ECO:0000313" key="3">
    <source>
        <dbReference type="Proteomes" id="UP001632339"/>
    </source>
</evidence>
<evidence type="ECO:0000313" key="2">
    <source>
        <dbReference type="EMBL" id="MFN0297698.1"/>
    </source>
</evidence>
<protein>
    <submittedName>
        <fullName evidence="2">HNH endonuclease signature motif containing protein</fullName>
        <ecNumber evidence="2">3.1.-.-</ecNumber>
    </submittedName>
</protein>
<dbReference type="InterPro" id="IPR044925">
    <property type="entry name" value="His-Me_finger_sf"/>
</dbReference>
<accession>A0ABW9JTP0</accession>
<keyword evidence="2" id="KW-0378">Hydrolase</keyword>
<dbReference type="Gene3D" id="3.90.75.20">
    <property type="match status" value="1"/>
</dbReference>
<dbReference type="EMBL" id="JBJXCW010000008">
    <property type="protein sequence ID" value="MFN0297698.1"/>
    <property type="molecule type" value="Genomic_DNA"/>
</dbReference>
<sequence length="203" mass="22963">MSKGAAIIYTQAQLEFIESNCVLGRKELTEKVNRKFGTSFAVDHIKSLCTRKKWNTGRTGYFEKGSIPVNKGTKGLTSANKTSFKKGQITWNKKPIGYERICSKDGYILIKTAEPNLFDLKHRVVWMKANGDVPKDHVIAFKNQDRTDCRLENLILMSKAEMARFNQSFQRLATSESNESCLLMAKLKNRKHQLIKGGVLSGN</sequence>
<dbReference type="InterPro" id="IPR003615">
    <property type="entry name" value="HNH_nuc"/>
</dbReference>
<dbReference type="GO" id="GO:0004519">
    <property type="term" value="F:endonuclease activity"/>
    <property type="evidence" value="ECO:0007669"/>
    <property type="project" value="UniProtKB-KW"/>
</dbReference>
<keyword evidence="2" id="KW-0255">Endonuclease</keyword>
<organism evidence="2 3">
    <name type="scientific">Acinetobacter albensis</name>
    <dbReference type="NCBI Taxonomy" id="1673609"/>
    <lineage>
        <taxon>Bacteria</taxon>
        <taxon>Pseudomonadati</taxon>
        <taxon>Pseudomonadota</taxon>
        <taxon>Gammaproteobacteria</taxon>
        <taxon>Moraxellales</taxon>
        <taxon>Moraxellaceae</taxon>
        <taxon>Acinetobacter</taxon>
    </lineage>
</organism>
<dbReference type="EC" id="3.1.-.-" evidence="2"/>
<comment type="caution">
    <text evidence="2">The sequence shown here is derived from an EMBL/GenBank/DDBJ whole genome shotgun (WGS) entry which is preliminary data.</text>
</comment>
<keyword evidence="2" id="KW-0540">Nuclease</keyword>
<reference evidence="2 3" key="1">
    <citation type="submission" date="2024-12" db="EMBL/GenBank/DDBJ databases">
        <title>C001-4G Acinetobacter sp. assembled genome.</title>
        <authorList>
            <person name="D'Arcy K."/>
            <person name="Kingdon A.D.H."/>
            <person name="Breen A."/>
            <person name="Mckeown C."/>
            <person name="Allman E."/>
            <person name="Sharma P."/>
            <person name="Mcleman A."/>
            <person name="Roberts A.P."/>
        </authorList>
    </citation>
    <scope>NUCLEOTIDE SEQUENCE [LARGE SCALE GENOMIC DNA]</scope>
    <source>
        <strain evidence="2 3">C1-4G</strain>
    </source>
</reference>
<name>A0ABW9JTP0_9GAMM</name>
<feature type="domain" description="HNH nuclease" evidence="1">
    <location>
        <begin position="120"/>
        <end position="163"/>
    </location>
</feature>
<keyword evidence="3" id="KW-1185">Reference proteome</keyword>
<dbReference type="Proteomes" id="UP001632339">
    <property type="component" value="Unassembled WGS sequence"/>
</dbReference>
<dbReference type="Pfam" id="PF13392">
    <property type="entry name" value="HNH_3"/>
    <property type="match status" value="1"/>
</dbReference>
<dbReference type="RefSeq" id="WP_409140267.1">
    <property type="nucleotide sequence ID" value="NZ_JBJXCW010000008.1"/>
</dbReference>
<dbReference type="GO" id="GO:0016787">
    <property type="term" value="F:hydrolase activity"/>
    <property type="evidence" value="ECO:0007669"/>
    <property type="project" value="UniProtKB-KW"/>
</dbReference>
<dbReference type="SUPFAM" id="SSF54060">
    <property type="entry name" value="His-Me finger endonucleases"/>
    <property type="match status" value="1"/>
</dbReference>